<gene>
    <name evidence="1" type="ORF">NCTC12965_03636</name>
</gene>
<sequence>MGMDLRCCLILEVVFDDDFALLDAFQRHSAQPCAPEWVMLCSHANVGQHMLGIGDGDRIGIDIVADNFANGGQ</sequence>
<dbReference type="EMBL" id="CABEEZ010000076">
    <property type="protein sequence ID" value="VTR34468.1"/>
    <property type="molecule type" value="Genomic_DNA"/>
</dbReference>
<accession>A0A4V6KPU6</accession>
<evidence type="ECO:0000313" key="1">
    <source>
        <dbReference type="EMBL" id="VTR34468.1"/>
    </source>
</evidence>
<protein>
    <submittedName>
        <fullName evidence="1">Uncharacterized protein</fullName>
    </submittedName>
</protein>
<dbReference type="AlphaFoldDB" id="A0A4V6KPU6"/>
<organism evidence="1">
    <name type="scientific">Serratia fonticola</name>
    <dbReference type="NCBI Taxonomy" id="47917"/>
    <lineage>
        <taxon>Bacteria</taxon>
        <taxon>Pseudomonadati</taxon>
        <taxon>Pseudomonadota</taxon>
        <taxon>Gammaproteobacteria</taxon>
        <taxon>Enterobacterales</taxon>
        <taxon>Yersiniaceae</taxon>
        <taxon>Serratia</taxon>
    </lineage>
</organism>
<proteinExistence type="predicted"/>
<reference evidence="1" key="1">
    <citation type="submission" date="2019-05" db="EMBL/GenBank/DDBJ databases">
        <authorList>
            <consortium name="Pathogen Informatics"/>
        </authorList>
    </citation>
    <scope>NUCLEOTIDE SEQUENCE [LARGE SCALE GENOMIC DNA]</scope>
    <source>
        <strain evidence="1">NCTC12965</strain>
    </source>
</reference>
<name>A0A4V6KPU6_SERFO</name>